<gene>
    <name evidence="1" type="ORF">SHK19_01845</name>
</gene>
<keyword evidence="2" id="KW-1185">Reference proteome</keyword>
<sequence>MGALIRPELRIAFWVVSLNGPAQVALLRLVSPMTASVAAPVLLGVPPETEEVLTPAQARERYGYDRPRDAHLELRARQQAKVFGDGSKPSDEGILESQQILGRI</sequence>
<accession>A0ABZ0ZT57</accession>
<dbReference type="EMBL" id="CP141059">
    <property type="protein sequence ID" value="WQQ26986.1"/>
    <property type="molecule type" value="Genomic_DNA"/>
</dbReference>
<evidence type="ECO:0000313" key="1">
    <source>
        <dbReference type="EMBL" id="WQQ26986.1"/>
    </source>
</evidence>
<dbReference type="RefSeq" id="WP_322937682.1">
    <property type="nucleotide sequence ID" value="NZ_CP141059.1"/>
</dbReference>
<protein>
    <submittedName>
        <fullName evidence="1">Uncharacterized protein</fullName>
    </submittedName>
</protein>
<reference evidence="2" key="1">
    <citation type="submission" date="2023-12" db="EMBL/GenBank/DDBJ databases">
        <title>Novel species in genus Nocardioides.</title>
        <authorList>
            <person name="Zhou H."/>
        </authorList>
    </citation>
    <scope>NUCLEOTIDE SEQUENCE [LARGE SCALE GENOMIC DNA]</scope>
    <source>
        <strain evidence="2">HM61</strain>
    </source>
</reference>
<organism evidence="1 2">
    <name type="scientific">Nocardioides bizhenqiangii</name>
    <dbReference type="NCBI Taxonomy" id="3095076"/>
    <lineage>
        <taxon>Bacteria</taxon>
        <taxon>Bacillati</taxon>
        <taxon>Actinomycetota</taxon>
        <taxon>Actinomycetes</taxon>
        <taxon>Propionibacteriales</taxon>
        <taxon>Nocardioidaceae</taxon>
        <taxon>Nocardioides</taxon>
    </lineage>
</organism>
<evidence type="ECO:0000313" key="2">
    <source>
        <dbReference type="Proteomes" id="UP001327225"/>
    </source>
</evidence>
<name>A0ABZ0ZT57_9ACTN</name>
<dbReference type="Proteomes" id="UP001327225">
    <property type="component" value="Chromosome"/>
</dbReference>
<proteinExistence type="predicted"/>